<organism evidence="1 2">
    <name type="scientific">Methylobacterium radiotolerans</name>
    <dbReference type="NCBI Taxonomy" id="31998"/>
    <lineage>
        <taxon>Bacteria</taxon>
        <taxon>Pseudomonadati</taxon>
        <taxon>Pseudomonadota</taxon>
        <taxon>Alphaproteobacteria</taxon>
        <taxon>Hyphomicrobiales</taxon>
        <taxon>Methylobacteriaceae</taxon>
        <taxon>Methylobacterium</taxon>
    </lineage>
</organism>
<reference evidence="1 2" key="1">
    <citation type="submission" date="2024-06" db="EMBL/GenBank/DDBJ databases">
        <title>Genomics of switchgrass bacterial isolates.</title>
        <authorList>
            <person name="Shade A."/>
        </authorList>
    </citation>
    <scope>NUCLEOTIDE SEQUENCE [LARGE SCALE GENOMIC DNA]</scope>
    <source>
        <strain evidence="1 2">PvP084</strain>
    </source>
</reference>
<evidence type="ECO:0000313" key="1">
    <source>
        <dbReference type="EMBL" id="MET3870120.1"/>
    </source>
</evidence>
<comment type="caution">
    <text evidence="1">The sequence shown here is derived from an EMBL/GenBank/DDBJ whole genome shotgun (WGS) entry which is preliminary data.</text>
</comment>
<dbReference type="Proteomes" id="UP001549119">
    <property type="component" value="Unassembled WGS sequence"/>
</dbReference>
<accession>A0ABV2NUX3</accession>
<evidence type="ECO:0000313" key="2">
    <source>
        <dbReference type="Proteomes" id="UP001549119"/>
    </source>
</evidence>
<dbReference type="RefSeq" id="WP_209651042.1">
    <property type="nucleotide sequence ID" value="NZ_JBEPNV010000005.1"/>
</dbReference>
<dbReference type="EMBL" id="JBEPNW010000008">
    <property type="protein sequence ID" value="MET3870120.1"/>
    <property type="molecule type" value="Genomic_DNA"/>
</dbReference>
<protein>
    <submittedName>
        <fullName evidence="1">S-adenosylmethionine:tRNA-ribosyltransferase-isomerase (Queuine synthetase)</fullName>
    </submittedName>
</protein>
<sequence>MTTVVLIRPTGPATNVQAQGTHFVETSLEQLVVKASARSVLLTLSVGALILEDLRLEDMPEHVRKAVVGATLGQSCPIVTRWTSPRTGDAR</sequence>
<gene>
    <name evidence="1" type="ORF">ABIC20_007505</name>
</gene>
<proteinExistence type="predicted"/>
<keyword evidence="2" id="KW-1185">Reference proteome</keyword>
<name>A0ABV2NUX3_9HYPH</name>